<evidence type="ECO:0000256" key="4">
    <source>
        <dbReference type="ARBA" id="ARBA00023239"/>
    </source>
</evidence>
<keyword evidence="4" id="KW-0456">Lyase</keyword>
<evidence type="ECO:0000259" key="6">
    <source>
        <dbReference type="Pfam" id="PF01974"/>
    </source>
</evidence>
<dbReference type="Proteomes" id="UP001283361">
    <property type="component" value="Unassembled WGS sequence"/>
</dbReference>
<dbReference type="AlphaFoldDB" id="A0AAE1DJU6"/>
<comment type="catalytic activity">
    <reaction evidence="5">
        <text>pretRNA = a 3'-half-tRNA molecule with a 5'-OH end + a 5'-half-tRNA molecule with a 2',3'-cyclic phosphate end + an intron with a 2',3'-cyclic phosphate and a 5'-hydroxyl terminus.</text>
        <dbReference type="EC" id="4.6.1.16"/>
    </reaction>
</comment>
<comment type="caution">
    <text evidence="8">The sequence shown here is derived from an EMBL/GenBank/DDBJ whole genome shotgun (WGS) entry which is preliminary data.</text>
</comment>
<dbReference type="PANTHER" id="PTHR13070:SF0">
    <property type="entry name" value="TRNA-SPLICING ENDONUCLEASE SUBUNIT SEN34"/>
    <property type="match status" value="1"/>
</dbReference>
<evidence type="ECO:0000256" key="2">
    <source>
        <dbReference type="ARBA" id="ARBA00012573"/>
    </source>
</evidence>
<dbReference type="EC" id="4.6.1.16" evidence="2"/>
<protein>
    <recommendedName>
        <fullName evidence="2">tRNA-intron lyase</fullName>
        <ecNumber evidence="2">4.6.1.16</ecNumber>
    </recommendedName>
</protein>
<feature type="domain" description="tRNA intron endonuclease catalytic" evidence="6">
    <location>
        <begin position="335"/>
        <end position="388"/>
    </location>
</feature>
<dbReference type="InterPro" id="IPR059049">
    <property type="entry name" value="TSEN34_N"/>
</dbReference>
<dbReference type="Pfam" id="PF01974">
    <property type="entry name" value="tRNA_int_endo"/>
    <property type="match status" value="1"/>
</dbReference>
<dbReference type="GO" id="GO:0003676">
    <property type="term" value="F:nucleic acid binding"/>
    <property type="evidence" value="ECO:0007669"/>
    <property type="project" value="InterPro"/>
</dbReference>
<proteinExistence type="inferred from homology"/>
<dbReference type="CDD" id="cd22363">
    <property type="entry name" value="tRNA-intron_lyase_C"/>
    <property type="match status" value="1"/>
</dbReference>
<dbReference type="InterPro" id="IPR011856">
    <property type="entry name" value="tRNA_endonuc-like_dom_sf"/>
</dbReference>
<dbReference type="EMBL" id="JAWDGP010003559">
    <property type="protein sequence ID" value="KAK3773147.1"/>
    <property type="molecule type" value="Genomic_DNA"/>
</dbReference>
<evidence type="ECO:0000256" key="3">
    <source>
        <dbReference type="ARBA" id="ARBA00022694"/>
    </source>
</evidence>
<dbReference type="Gene3D" id="3.40.1350.10">
    <property type="match status" value="1"/>
</dbReference>
<evidence type="ECO:0000313" key="9">
    <source>
        <dbReference type="Proteomes" id="UP001283361"/>
    </source>
</evidence>
<gene>
    <name evidence="8" type="ORF">RRG08_013734</name>
</gene>
<evidence type="ECO:0000259" key="7">
    <source>
        <dbReference type="Pfam" id="PF26577"/>
    </source>
</evidence>
<name>A0AAE1DJU6_9GAST</name>
<sequence>MKEDICGVCGKEELDKDLCEGGSLMEWIDCDVCHQCTETSYSADLDKSNSQAVKVFDFLLKPFSNGHHIHSDRYFTGTEALQDGCVRLHLLENSESESSESEEALDLEDENDESASLVSGKMNILYSHGSFFLWDAEDVQMLREECRIVGKLVGCLPRAPRQNIQLGLPLQLMPEEAKLLVDIDQEDYLGLKNTFLASGKGRPPDLPQHLRDGCVTQRLLVQLFYLKEEGSKPWTQTSENNTYADNVRRTAILLQSEASVATGNAKKVIEIVANHIFDYQFSESLPCAQSCLNMNIEDFCDTDLVLRILNQVCSECATVTLRQLQDFIIGDFSKEGDPARYHSHYIAVCKGQFDEMPCLDLVSLGRLSSNVRKTALLCALDRNRKVTYTSFTWTGIS</sequence>
<evidence type="ECO:0000256" key="1">
    <source>
        <dbReference type="ARBA" id="ARBA00008078"/>
    </source>
</evidence>
<comment type="similarity">
    <text evidence="1">Belongs to the tRNA-intron endonuclease family.</text>
</comment>
<reference evidence="8" key="1">
    <citation type="journal article" date="2023" name="G3 (Bethesda)">
        <title>A reference genome for the long-term kleptoplast-retaining sea slug Elysia crispata morphotype clarki.</title>
        <authorList>
            <person name="Eastman K.E."/>
            <person name="Pendleton A.L."/>
            <person name="Shaikh M.A."/>
            <person name="Suttiyut T."/>
            <person name="Ogas R."/>
            <person name="Tomko P."/>
            <person name="Gavelis G."/>
            <person name="Widhalm J.R."/>
            <person name="Wisecaver J.H."/>
        </authorList>
    </citation>
    <scope>NUCLEOTIDE SEQUENCE</scope>
    <source>
        <strain evidence="8">ECLA1</strain>
    </source>
</reference>
<organism evidence="8 9">
    <name type="scientific">Elysia crispata</name>
    <name type="common">lettuce slug</name>
    <dbReference type="NCBI Taxonomy" id="231223"/>
    <lineage>
        <taxon>Eukaryota</taxon>
        <taxon>Metazoa</taxon>
        <taxon>Spiralia</taxon>
        <taxon>Lophotrochozoa</taxon>
        <taxon>Mollusca</taxon>
        <taxon>Gastropoda</taxon>
        <taxon>Heterobranchia</taxon>
        <taxon>Euthyneura</taxon>
        <taxon>Panpulmonata</taxon>
        <taxon>Sacoglossa</taxon>
        <taxon>Placobranchoidea</taxon>
        <taxon>Plakobranchidae</taxon>
        <taxon>Elysia</taxon>
    </lineage>
</organism>
<dbReference type="PANTHER" id="PTHR13070">
    <property type="entry name" value="TRNA-SPLICING ENDONUCLEASE SUBUNIT SEN34-RELATED"/>
    <property type="match status" value="1"/>
</dbReference>
<feature type="domain" description="TSEN34 N-terminal" evidence="7">
    <location>
        <begin position="123"/>
        <end position="182"/>
    </location>
</feature>
<keyword evidence="3" id="KW-0819">tRNA processing</keyword>
<keyword evidence="9" id="KW-1185">Reference proteome</keyword>
<dbReference type="GO" id="GO:0005634">
    <property type="term" value="C:nucleus"/>
    <property type="evidence" value="ECO:0007669"/>
    <property type="project" value="UniProtKB-ARBA"/>
</dbReference>
<evidence type="ECO:0000313" key="8">
    <source>
        <dbReference type="EMBL" id="KAK3773147.1"/>
    </source>
</evidence>
<accession>A0AAE1DJU6</accession>
<dbReference type="Pfam" id="PF26577">
    <property type="entry name" value="TSEN34_N"/>
    <property type="match status" value="1"/>
</dbReference>
<evidence type="ECO:0000256" key="5">
    <source>
        <dbReference type="ARBA" id="ARBA00034031"/>
    </source>
</evidence>
<dbReference type="SUPFAM" id="SSF53032">
    <property type="entry name" value="tRNA-intron endonuclease catalytic domain-like"/>
    <property type="match status" value="1"/>
</dbReference>
<dbReference type="GO" id="GO:0000213">
    <property type="term" value="F:tRNA-intron lyase activity"/>
    <property type="evidence" value="ECO:0007669"/>
    <property type="project" value="UniProtKB-EC"/>
</dbReference>
<dbReference type="InterPro" id="IPR036167">
    <property type="entry name" value="tRNA_intron_Endo_cat-like_sf"/>
</dbReference>
<dbReference type="GO" id="GO:0000379">
    <property type="term" value="P:tRNA-type intron splice site recognition and cleavage"/>
    <property type="evidence" value="ECO:0007669"/>
    <property type="project" value="TreeGrafter"/>
</dbReference>
<dbReference type="InterPro" id="IPR006677">
    <property type="entry name" value="tRNA_intron_Endonuc_cat-like"/>
</dbReference>